<reference evidence="1 2" key="1">
    <citation type="journal article" date="2020" name="BMC Genomics">
        <title>Intraspecific diversification of the crop wild relative Brassica cretica Lam. using demographic model selection.</title>
        <authorList>
            <person name="Kioukis A."/>
            <person name="Michalopoulou V.A."/>
            <person name="Briers L."/>
            <person name="Pirintsos S."/>
            <person name="Studholme D.J."/>
            <person name="Pavlidis P."/>
            <person name="Sarris P.F."/>
        </authorList>
    </citation>
    <scope>NUCLEOTIDE SEQUENCE [LARGE SCALE GENOMIC DNA]</scope>
    <source>
        <strain evidence="2">cv. PFS-1207/04</strain>
    </source>
</reference>
<proteinExistence type="predicted"/>
<gene>
    <name evidence="1" type="ORF">DY000_02004756</name>
</gene>
<name>A0ABQ7BXA9_BRACR</name>
<accession>A0ABQ7BXA9</accession>
<sequence length="129" mass="14753">MAPRTKQKAIKTLKITRENYVPPTGHNAPASYPWPCVGKEGQPIDLDDPMLLTFNCEGWDKESPSHASLLGLLMYWFLELGRYVATDLRARSLHSDRAERSLGRYVTTELWLELGRYEATERNERSVAT</sequence>
<evidence type="ECO:0000313" key="2">
    <source>
        <dbReference type="Proteomes" id="UP000266723"/>
    </source>
</evidence>
<keyword evidence="2" id="KW-1185">Reference proteome</keyword>
<evidence type="ECO:0000313" key="1">
    <source>
        <dbReference type="EMBL" id="KAF3544491.1"/>
    </source>
</evidence>
<dbReference type="EMBL" id="QGKV02000832">
    <property type="protein sequence ID" value="KAF3544491.1"/>
    <property type="molecule type" value="Genomic_DNA"/>
</dbReference>
<comment type="caution">
    <text evidence="1">The sequence shown here is derived from an EMBL/GenBank/DDBJ whole genome shotgun (WGS) entry which is preliminary data.</text>
</comment>
<organism evidence="1 2">
    <name type="scientific">Brassica cretica</name>
    <name type="common">Mustard</name>
    <dbReference type="NCBI Taxonomy" id="69181"/>
    <lineage>
        <taxon>Eukaryota</taxon>
        <taxon>Viridiplantae</taxon>
        <taxon>Streptophyta</taxon>
        <taxon>Embryophyta</taxon>
        <taxon>Tracheophyta</taxon>
        <taxon>Spermatophyta</taxon>
        <taxon>Magnoliopsida</taxon>
        <taxon>eudicotyledons</taxon>
        <taxon>Gunneridae</taxon>
        <taxon>Pentapetalae</taxon>
        <taxon>rosids</taxon>
        <taxon>malvids</taxon>
        <taxon>Brassicales</taxon>
        <taxon>Brassicaceae</taxon>
        <taxon>Brassiceae</taxon>
        <taxon>Brassica</taxon>
    </lineage>
</organism>
<dbReference type="Proteomes" id="UP000266723">
    <property type="component" value="Unassembled WGS sequence"/>
</dbReference>
<protein>
    <submittedName>
        <fullName evidence="1">Uncharacterized protein</fullName>
    </submittedName>
</protein>